<keyword evidence="4 9" id="KW-0812">Transmembrane</keyword>
<dbReference type="Pfam" id="PF01496">
    <property type="entry name" value="V_ATPase_I"/>
    <property type="match status" value="2"/>
</dbReference>
<dbReference type="EMBL" id="LDXT01000086">
    <property type="protein sequence ID" value="KRT54903.1"/>
    <property type="molecule type" value="Genomic_DNA"/>
</dbReference>
<evidence type="ECO:0000256" key="4">
    <source>
        <dbReference type="ARBA" id="ARBA00022692"/>
    </source>
</evidence>
<dbReference type="GO" id="GO:0016471">
    <property type="term" value="C:vacuolar proton-transporting V-type ATPase complex"/>
    <property type="evidence" value="ECO:0007669"/>
    <property type="project" value="TreeGrafter"/>
</dbReference>
<comment type="caution">
    <text evidence="11">The sequence shown here is derived from an EMBL/GenBank/DDBJ whole genome shotgun (WGS) entry which is preliminary data.</text>
</comment>
<dbReference type="GO" id="GO:0033179">
    <property type="term" value="C:proton-transporting V-type ATPase, V0 domain"/>
    <property type="evidence" value="ECO:0007669"/>
    <property type="project" value="InterPro"/>
</dbReference>
<evidence type="ECO:0000256" key="9">
    <source>
        <dbReference type="SAM" id="Phobius"/>
    </source>
</evidence>
<dbReference type="PATRIC" id="fig|54398.3.peg.1651"/>
<dbReference type="GO" id="GO:0007035">
    <property type="term" value="P:vacuolar acidification"/>
    <property type="evidence" value="ECO:0007669"/>
    <property type="project" value="TreeGrafter"/>
</dbReference>
<dbReference type="Proteomes" id="UP000051634">
    <property type="component" value="Unassembled WGS sequence"/>
</dbReference>
<accession>A0A0T5ZAX6</accession>
<comment type="subcellular location">
    <subcellularLocation>
        <location evidence="1">Membrane</location>
        <topology evidence="1">Multi-pass membrane protein</topology>
    </subcellularLocation>
</comment>
<evidence type="ECO:0000256" key="1">
    <source>
        <dbReference type="ARBA" id="ARBA00004141"/>
    </source>
</evidence>
<feature type="transmembrane region" description="Helical" evidence="9">
    <location>
        <begin position="468"/>
        <end position="491"/>
    </location>
</feature>
<sequence>MFSPLPMKHLRIHLLTEDLPLASLILADSACFSPDPRDSDAEAISEVPGESYRQFYRRARSRLDKISQQLPVEPVTVDSHSFFVDQSLLSESNDWLGETWQHCSAIEEERHRLREALQKIDQLKETLADFHDLHIDLGLLQQRERFLDIQIGRVPIDNLNQLQDAVSLAGYLLYRFGHSQSTASVVVIGLDTNQTSQLKPLLDTAGFQPLDLPPEFHSEPEQVQADLQRRREQLATESQQLEQRCQNLQAERHQRLQQAAHTLRLAAPYVALGAAAHSRGSLSLIQGWVPNRQLEELQALLEKRLTNPFIIEARDPLPQEQAHVPTLMVQNRLLRPFALLVRQYGTPRYGEVNPTGLFSISFMLMFGMMFGDVGHGAVFIAAALLAHRRLGEFTPFVVIAGLSSILFGFLYGSLFGYEHVLHAIWIAPLSDPLYMLSVALGWGIGFLLVMNLINIINRLKLNDRNGALFGTNGLTSLLLYISLIGLGYRYYQDGSISTAWSILAIASLFSLFGYQLIESQAPVGERILVAAIETFEAVTGYLSNTLSFLRVAAFSLNHVALALAVFTLAGMSDGAGHWLTVVLGNLFILILEGAIVTIQVLRLEYYEGFSRFFVGDGRAFKPLTL</sequence>
<feature type="transmembrane region" description="Helical" evidence="9">
    <location>
        <begin position="497"/>
        <end position="517"/>
    </location>
</feature>
<dbReference type="GO" id="GO:0046961">
    <property type="term" value="F:proton-transporting ATPase activity, rotational mechanism"/>
    <property type="evidence" value="ECO:0007669"/>
    <property type="project" value="InterPro"/>
</dbReference>
<proteinExistence type="inferred from homology"/>
<protein>
    <submittedName>
        <fullName evidence="10">Archaeal/vacuolar-type H+-ATPase subunit I/STV1</fullName>
    </submittedName>
    <submittedName>
        <fullName evidence="11">V/A-type H+-transporting ATPase subunit I</fullName>
    </submittedName>
</protein>
<dbReference type="Gene3D" id="3.30.70.2170">
    <property type="match status" value="1"/>
</dbReference>
<evidence type="ECO:0000256" key="3">
    <source>
        <dbReference type="ARBA" id="ARBA00022448"/>
    </source>
</evidence>
<evidence type="ECO:0000313" key="10">
    <source>
        <dbReference type="EMBL" id="KRT54903.1"/>
    </source>
</evidence>
<evidence type="ECO:0000256" key="2">
    <source>
        <dbReference type="ARBA" id="ARBA00009904"/>
    </source>
</evidence>
<dbReference type="RefSeq" id="WP_057956042.1">
    <property type="nucleotide sequence ID" value="NZ_KQ556904.1"/>
</dbReference>
<keyword evidence="6" id="KW-0406">Ion transport</keyword>
<feature type="transmembrane region" description="Helical" evidence="9">
    <location>
        <begin position="434"/>
        <end position="456"/>
    </location>
</feature>
<feature type="transmembrane region" description="Helical" evidence="9">
    <location>
        <begin position="362"/>
        <end position="386"/>
    </location>
</feature>
<comment type="similarity">
    <text evidence="2">Belongs to the V-ATPase 116 kDa subunit family.</text>
</comment>
<evidence type="ECO:0000256" key="5">
    <source>
        <dbReference type="ARBA" id="ARBA00022989"/>
    </source>
</evidence>
<dbReference type="GO" id="GO:0051117">
    <property type="term" value="F:ATPase binding"/>
    <property type="evidence" value="ECO:0007669"/>
    <property type="project" value="TreeGrafter"/>
</dbReference>
<dbReference type="OrthoDB" id="9803814at2"/>
<name>A0A0T5ZAX6_9GAMM</name>
<dbReference type="Gene3D" id="3.30.70.2750">
    <property type="match status" value="1"/>
</dbReference>
<organism evidence="11 12">
    <name type="scientific">endosymbiont of Ridgeia piscesae</name>
    <dbReference type="NCBI Taxonomy" id="54398"/>
    <lineage>
        <taxon>Bacteria</taxon>
        <taxon>Pseudomonadati</taxon>
        <taxon>Pseudomonadota</taxon>
        <taxon>Gammaproteobacteria</taxon>
        <taxon>sulfur-oxidizing symbionts</taxon>
    </lineage>
</organism>
<evidence type="ECO:0000313" key="12">
    <source>
        <dbReference type="Proteomes" id="UP000051276"/>
    </source>
</evidence>
<evidence type="ECO:0000256" key="8">
    <source>
        <dbReference type="SAM" id="Coils"/>
    </source>
</evidence>
<dbReference type="STRING" id="54398.Ga0074115_11126"/>
<dbReference type="AlphaFoldDB" id="A0A0T5ZAX6"/>
<feature type="transmembrane region" description="Helical" evidence="9">
    <location>
        <begin position="393"/>
        <end position="414"/>
    </location>
</feature>
<feature type="transmembrane region" description="Helical" evidence="9">
    <location>
        <begin position="551"/>
        <end position="571"/>
    </location>
</feature>
<dbReference type="PANTHER" id="PTHR11629:SF63">
    <property type="entry name" value="V-TYPE PROTON ATPASE SUBUNIT A"/>
    <property type="match status" value="1"/>
</dbReference>
<keyword evidence="8" id="KW-0175">Coiled coil</keyword>
<dbReference type="Proteomes" id="UP000051276">
    <property type="component" value="Unassembled WGS sequence"/>
</dbReference>
<gene>
    <name evidence="10" type="ORF">Ga0074115_11126</name>
    <name evidence="11" type="ORF">Ga0076813_164614</name>
</gene>
<dbReference type="EMBL" id="LMXI01000048">
    <property type="protein sequence ID" value="KRT60032.1"/>
    <property type="molecule type" value="Genomic_DNA"/>
</dbReference>
<evidence type="ECO:0000313" key="13">
    <source>
        <dbReference type="Proteomes" id="UP000051634"/>
    </source>
</evidence>
<keyword evidence="13" id="KW-1185">Reference proteome</keyword>
<feature type="coiled-coil region" evidence="8">
    <location>
        <begin position="224"/>
        <end position="258"/>
    </location>
</feature>
<dbReference type="InterPro" id="IPR002490">
    <property type="entry name" value="V-ATPase_116kDa_su"/>
</dbReference>
<evidence type="ECO:0000313" key="11">
    <source>
        <dbReference type="EMBL" id="KRT60032.1"/>
    </source>
</evidence>
<keyword evidence="7 9" id="KW-0472">Membrane</keyword>
<evidence type="ECO:0000256" key="7">
    <source>
        <dbReference type="ARBA" id="ARBA00023136"/>
    </source>
</evidence>
<feature type="coiled-coil region" evidence="8">
    <location>
        <begin position="103"/>
        <end position="133"/>
    </location>
</feature>
<dbReference type="Gene3D" id="1.20.1460.20">
    <property type="match status" value="1"/>
</dbReference>
<dbReference type="PANTHER" id="PTHR11629">
    <property type="entry name" value="VACUOLAR PROTON ATPASES"/>
    <property type="match status" value="1"/>
</dbReference>
<evidence type="ECO:0000256" key="6">
    <source>
        <dbReference type="ARBA" id="ARBA00023065"/>
    </source>
</evidence>
<reference evidence="12 13" key="1">
    <citation type="submission" date="2015-11" db="EMBL/GenBank/DDBJ databases">
        <title>The genome of Candidatus Endoriftia persephone in Ridgeia piscesae and population structure of the North Eastern Pacific vestimentiferan symbionts.</title>
        <authorList>
            <person name="Perez M."/>
            <person name="Juniper K.S."/>
        </authorList>
    </citation>
    <scope>NUCLEOTIDE SEQUENCE [LARGE SCALE GENOMIC DNA]</scope>
    <source>
        <strain evidence="11">Ind10</strain>
        <strain evidence="10">Ind11</strain>
    </source>
</reference>
<feature type="transmembrane region" description="Helical" evidence="9">
    <location>
        <begin position="577"/>
        <end position="601"/>
    </location>
</feature>
<keyword evidence="5 9" id="KW-1133">Transmembrane helix</keyword>
<keyword evidence="3" id="KW-0813">Transport</keyword>